<dbReference type="Gene3D" id="3.90.1030.10">
    <property type="entry name" value="Ribosomal protein L17"/>
    <property type="match status" value="1"/>
</dbReference>
<evidence type="ECO:0000256" key="2">
    <source>
        <dbReference type="ARBA" id="ARBA00022980"/>
    </source>
</evidence>
<dbReference type="GO" id="GO:0006412">
    <property type="term" value="P:translation"/>
    <property type="evidence" value="ECO:0007669"/>
    <property type="project" value="InterPro"/>
</dbReference>
<gene>
    <name evidence="4" type="ORF">EMWEY_00050110</name>
</gene>
<evidence type="ECO:0000313" key="4">
    <source>
        <dbReference type="EMBL" id="CDJ56188.1"/>
    </source>
</evidence>
<protein>
    <submittedName>
        <fullName evidence="4">Ribosomal protein L17, putative</fullName>
    </submittedName>
</protein>
<keyword evidence="3" id="KW-0687">Ribonucleoprotein</keyword>
<keyword evidence="5" id="KW-1185">Reference proteome</keyword>
<dbReference type="Pfam" id="PF01196">
    <property type="entry name" value="Ribosomal_L17"/>
    <property type="match status" value="1"/>
</dbReference>
<dbReference type="InterPro" id="IPR036373">
    <property type="entry name" value="Ribosomal_bL17_sf"/>
</dbReference>
<dbReference type="GO" id="GO:0022625">
    <property type="term" value="C:cytosolic large ribosomal subunit"/>
    <property type="evidence" value="ECO:0007669"/>
    <property type="project" value="TreeGrafter"/>
</dbReference>
<dbReference type="AlphaFoldDB" id="U6LZA5"/>
<keyword evidence="2 4" id="KW-0689">Ribosomal protein</keyword>
<dbReference type="PANTHER" id="PTHR14413">
    <property type="entry name" value="RIBOSOMAL PROTEIN L17"/>
    <property type="match status" value="1"/>
</dbReference>
<evidence type="ECO:0000256" key="1">
    <source>
        <dbReference type="ARBA" id="ARBA00008777"/>
    </source>
</evidence>
<dbReference type="OMA" id="IIRTSEC"/>
<dbReference type="OrthoDB" id="275000at2759"/>
<accession>U6LZA5</accession>
<reference evidence="4" key="1">
    <citation type="submission" date="2013-10" db="EMBL/GenBank/DDBJ databases">
        <title>Genomic analysis of the causative agents of coccidiosis in chickens.</title>
        <authorList>
            <person name="Reid A.J."/>
            <person name="Blake D."/>
            <person name="Billington K."/>
            <person name="Browne H."/>
            <person name="Dunn M."/>
            <person name="Hung S."/>
            <person name="Kawahara F."/>
            <person name="Miranda-Saavedra D."/>
            <person name="Mourier T."/>
            <person name="Nagra H."/>
            <person name="Otto T.D."/>
            <person name="Rawlings N."/>
            <person name="Sanchez A."/>
            <person name="Sanders M."/>
            <person name="Subramaniam C."/>
            <person name="Tay Y."/>
            <person name="Dear P."/>
            <person name="Doerig C."/>
            <person name="Gruber A."/>
            <person name="Parkinson J."/>
            <person name="Shirley M."/>
            <person name="Wan K.L."/>
            <person name="Berriman M."/>
            <person name="Tomley F."/>
            <person name="Pain A."/>
        </authorList>
    </citation>
    <scope>NUCLEOTIDE SEQUENCE [LARGE SCALE GENOMIC DNA]</scope>
    <source>
        <strain evidence="4">Weybridge</strain>
    </source>
</reference>
<reference evidence="4" key="2">
    <citation type="submission" date="2013-10" db="EMBL/GenBank/DDBJ databases">
        <authorList>
            <person name="Aslett M."/>
        </authorList>
    </citation>
    <scope>NUCLEOTIDE SEQUENCE [LARGE SCALE GENOMIC DNA]</scope>
    <source>
        <strain evidence="4">Weybridge</strain>
    </source>
</reference>
<dbReference type="Proteomes" id="UP000030763">
    <property type="component" value="Unassembled WGS sequence"/>
</dbReference>
<dbReference type="RefSeq" id="XP_013332838.1">
    <property type="nucleotide sequence ID" value="XM_013477384.1"/>
</dbReference>
<dbReference type="PANTHER" id="PTHR14413:SF16">
    <property type="entry name" value="LARGE RIBOSOMAL SUBUNIT PROTEIN BL17M"/>
    <property type="match status" value="1"/>
</dbReference>
<dbReference type="SUPFAM" id="SSF64263">
    <property type="entry name" value="Prokaryotic ribosomal protein L17"/>
    <property type="match status" value="1"/>
</dbReference>
<name>U6LZA5_EIMMA</name>
<dbReference type="EMBL" id="HG718823">
    <property type="protein sequence ID" value="CDJ56188.1"/>
    <property type="molecule type" value="Genomic_DNA"/>
</dbReference>
<dbReference type="GO" id="GO:0003735">
    <property type="term" value="F:structural constituent of ribosome"/>
    <property type="evidence" value="ECO:0007669"/>
    <property type="project" value="InterPro"/>
</dbReference>
<dbReference type="InterPro" id="IPR000456">
    <property type="entry name" value="Ribosomal_bL17"/>
</dbReference>
<evidence type="ECO:0000256" key="3">
    <source>
        <dbReference type="ARBA" id="ARBA00023274"/>
    </source>
</evidence>
<dbReference type="VEuPathDB" id="ToxoDB:EMWEY_00050110"/>
<sequence>MRRRTWRRTKKQPHHRWDAIRNQLDQLLRYGRLETTITRAKELQPYAEEIIHLAKRGEEKSLAVESILRTPAARRRLFEELIGVYRHRNFFFTRVINQFRLRLVSYDQHSLLA</sequence>
<dbReference type="GeneID" id="25338997"/>
<evidence type="ECO:0000313" key="5">
    <source>
        <dbReference type="Proteomes" id="UP000030763"/>
    </source>
</evidence>
<organism evidence="4 5">
    <name type="scientific">Eimeria maxima</name>
    <name type="common">Coccidian parasite</name>
    <dbReference type="NCBI Taxonomy" id="5804"/>
    <lineage>
        <taxon>Eukaryota</taxon>
        <taxon>Sar</taxon>
        <taxon>Alveolata</taxon>
        <taxon>Apicomplexa</taxon>
        <taxon>Conoidasida</taxon>
        <taxon>Coccidia</taxon>
        <taxon>Eucoccidiorida</taxon>
        <taxon>Eimeriorina</taxon>
        <taxon>Eimeriidae</taxon>
        <taxon>Eimeria</taxon>
    </lineage>
</organism>
<proteinExistence type="inferred from homology"/>
<comment type="similarity">
    <text evidence="1">Belongs to the bacterial ribosomal protein bL17 family.</text>
</comment>